<dbReference type="InterPro" id="IPR050834">
    <property type="entry name" value="Glycosyltransf_2"/>
</dbReference>
<evidence type="ECO:0000313" key="2">
    <source>
        <dbReference type="EMBL" id="GAA4785534.1"/>
    </source>
</evidence>
<proteinExistence type="predicted"/>
<dbReference type="RefSeq" id="WP_345230797.1">
    <property type="nucleotide sequence ID" value="NZ_BAABIQ010000005.1"/>
</dbReference>
<evidence type="ECO:0000259" key="1">
    <source>
        <dbReference type="Pfam" id="PF00535"/>
    </source>
</evidence>
<dbReference type="Pfam" id="PF00535">
    <property type="entry name" value="Glycos_transf_2"/>
    <property type="match status" value="1"/>
</dbReference>
<feature type="domain" description="Glycosyltransferase 2-like" evidence="1">
    <location>
        <begin position="4"/>
        <end position="127"/>
    </location>
</feature>
<sequence>MKVSVVIPCYNCADFVRNAVDSVFSQSYKNWELLLVDNNSKDNTFDTLKMIEAEHPDSVKVLKELKRGAPAARNKGLESATGEWIQYLDADDILLPDKLAHQISMIKNSNVDVICGSYTFVQKVNPRLQFFKKLYYAVCFPNLSLRGNTLEIVKKPYLGNIWEGLICSQLGITSANLWKKRILNEVGGWNEQLTSSQEYDLLFRILKMTQNVVRDTKPLTLVFRRSNSISIAGDRDRKVRILLNFLNLREQIVSYLQGKGLYNNRINRFYNRFIFRYLMRAKNKAPEEISVKIKQLDLNIPIWLKIRENITFLLKK</sequence>
<keyword evidence="3" id="KW-1185">Reference proteome</keyword>
<name>A0ABP9ATR3_9SPHI</name>
<organism evidence="2 3">
    <name type="scientific">Olivibacter ginsenosidimutans</name>
    <dbReference type="NCBI Taxonomy" id="1176537"/>
    <lineage>
        <taxon>Bacteria</taxon>
        <taxon>Pseudomonadati</taxon>
        <taxon>Bacteroidota</taxon>
        <taxon>Sphingobacteriia</taxon>
        <taxon>Sphingobacteriales</taxon>
        <taxon>Sphingobacteriaceae</taxon>
        <taxon>Olivibacter</taxon>
    </lineage>
</organism>
<dbReference type="CDD" id="cd00761">
    <property type="entry name" value="Glyco_tranf_GTA_type"/>
    <property type="match status" value="1"/>
</dbReference>
<reference evidence="3" key="1">
    <citation type="journal article" date="2019" name="Int. J. Syst. Evol. Microbiol.">
        <title>The Global Catalogue of Microorganisms (GCM) 10K type strain sequencing project: providing services to taxonomists for standard genome sequencing and annotation.</title>
        <authorList>
            <consortium name="The Broad Institute Genomics Platform"/>
            <consortium name="The Broad Institute Genome Sequencing Center for Infectious Disease"/>
            <person name="Wu L."/>
            <person name="Ma J."/>
        </authorList>
    </citation>
    <scope>NUCLEOTIDE SEQUENCE [LARGE SCALE GENOMIC DNA]</scope>
    <source>
        <strain evidence="3">JCM 18200</strain>
    </source>
</reference>
<accession>A0ABP9ATR3</accession>
<dbReference type="EMBL" id="BAABIQ010000005">
    <property type="protein sequence ID" value="GAA4785534.1"/>
    <property type="molecule type" value="Genomic_DNA"/>
</dbReference>
<evidence type="ECO:0000313" key="3">
    <source>
        <dbReference type="Proteomes" id="UP001501411"/>
    </source>
</evidence>
<comment type="caution">
    <text evidence="2">The sequence shown here is derived from an EMBL/GenBank/DDBJ whole genome shotgun (WGS) entry which is preliminary data.</text>
</comment>
<dbReference type="PANTHER" id="PTHR43685:SF2">
    <property type="entry name" value="GLYCOSYLTRANSFERASE 2-LIKE DOMAIN-CONTAINING PROTEIN"/>
    <property type="match status" value="1"/>
</dbReference>
<protein>
    <recommendedName>
        <fullName evidence="1">Glycosyltransferase 2-like domain-containing protein</fullName>
    </recommendedName>
</protein>
<dbReference type="InterPro" id="IPR001173">
    <property type="entry name" value="Glyco_trans_2-like"/>
</dbReference>
<gene>
    <name evidence="2" type="ORF">GCM10023231_11800</name>
</gene>
<dbReference type="Proteomes" id="UP001501411">
    <property type="component" value="Unassembled WGS sequence"/>
</dbReference>
<dbReference type="PANTHER" id="PTHR43685">
    <property type="entry name" value="GLYCOSYLTRANSFERASE"/>
    <property type="match status" value="1"/>
</dbReference>
<dbReference type="Gene3D" id="3.90.550.10">
    <property type="entry name" value="Spore Coat Polysaccharide Biosynthesis Protein SpsA, Chain A"/>
    <property type="match status" value="1"/>
</dbReference>
<dbReference type="InterPro" id="IPR029044">
    <property type="entry name" value="Nucleotide-diphossugar_trans"/>
</dbReference>
<dbReference type="SUPFAM" id="SSF53448">
    <property type="entry name" value="Nucleotide-diphospho-sugar transferases"/>
    <property type="match status" value="1"/>
</dbReference>